<organism evidence="1 2">
    <name type="scientific">Mya arenaria</name>
    <name type="common">Soft-shell clam</name>
    <dbReference type="NCBI Taxonomy" id="6604"/>
    <lineage>
        <taxon>Eukaryota</taxon>
        <taxon>Metazoa</taxon>
        <taxon>Spiralia</taxon>
        <taxon>Lophotrochozoa</taxon>
        <taxon>Mollusca</taxon>
        <taxon>Bivalvia</taxon>
        <taxon>Autobranchia</taxon>
        <taxon>Heteroconchia</taxon>
        <taxon>Euheterodonta</taxon>
        <taxon>Imparidentia</taxon>
        <taxon>Neoheterodontei</taxon>
        <taxon>Myida</taxon>
        <taxon>Myoidea</taxon>
        <taxon>Myidae</taxon>
        <taxon>Mya</taxon>
    </lineage>
</organism>
<proteinExistence type="predicted"/>
<reference evidence="1" key="1">
    <citation type="submission" date="2022-11" db="EMBL/GenBank/DDBJ databases">
        <title>Centuries of genome instability and evolution in soft-shell clam transmissible cancer (bioRxiv).</title>
        <authorList>
            <person name="Hart S.F.M."/>
            <person name="Yonemitsu M.A."/>
            <person name="Giersch R.M."/>
            <person name="Beal B.F."/>
            <person name="Arriagada G."/>
            <person name="Davis B.W."/>
            <person name="Ostrander E.A."/>
            <person name="Goff S.P."/>
            <person name="Metzger M.J."/>
        </authorList>
    </citation>
    <scope>NUCLEOTIDE SEQUENCE</scope>
    <source>
        <strain evidence="1">MELC-2E11</strain>
        <tissue evidence="1">Siphon/mantle</tissue>
    </source>
</reference>
<feature type="non-terminal residue" evidence="1">
    <location>
        <position position="1"/>
    </location>
</feature>
<dbReference type="SUPFAM" id="SSF50969">
    <property type="entry name" value="YVTN repeat-like/Quinoprotein amine dehydrogenase"/>
    <property type="match status" value="1"/>
</dbReference>
<dbReference type="Proteomes" id="UP001164746">
    <property type="component" value="Chromosome 15"/>
</dbReference>
<keyword evidence="2" id="KW-1185">Reference proteome</keyword>
<evidence type="ECO:0000313" key="1">
    <source>
        <dbReference type="EMBL" id="WAR28446.1"/>
    </source>
</evidence>
<accession>A0ABY7G5V7</accession>
<dbReference type="EMBL" id="CP111026">
    <property type="protein sequence ID" value="WAR28446.1"/>
    <property type="molecule type" value="Genomic_DNA"/>
</dbReference>
<gene>
    <name evidence="1" type="ORF">MAR_014150</name>
</gene>
<evidence type="ECO:0000313" key="2">
    <source>
        <dbReference type="Proteomes" id="UP001164746"/>
    </source>
</evidence>
<name>A0ABY7G5V7_MYAAR</name>
<dbReference type="InterPro" id="IPR015943">
    <property type="entry name" value="WD40/YVTN_repeat-like_dom_sf"/>
</dbReference>
<dbReference type="Gene3D" id="2.130.10.10">
    <property type="entry name" value="YVTN repeat-like/Quinoprotein amine dehydrogenase"/>
    <property type="match status" value="1"/>
</dbReference>
<sequence>MATAEPTVSQATVDLTILRFTPAMDIPMKSPTHDRDCKLSSMVHLAGSRLLLADFNDHTVKLVDMQTNSQLSKIGVRGQPWDICLLPGDRVAVTLAGKGIQFLETRGQLALGNRLLVEGDCRGIAYHADRLIVSYYDGKVAVLNMNGHVIRGKGRGGSGHTVFERPLYLRVVCE</sequence>
<protein>
    <submittedName>
        <fullName evidence="1">Uncharacterized protein</fullName>
    </submittedName>
</protein>
<dbReference type="InterPro" id="IPR011044">
    <property type="entry name" value="Quino_amine_DH_bsu"/>
</dbReference>